<name>A0A543JR41_9PSEU</name>
<reference evidence="1 2" key="1">
    <citation type="submission" date="2019-06" db="EMBL/GenBank/DDBJ databases">
        <title>Sequencing the genomes of 1000 actinobacteria strains.</title>
        <authorList>
            <person name="Klenk H.-P."/>
        </authorList>
    </citation>
    <scope>NUCLEOTIDE SEQUENCE [LARGE SCALE GENOMIC DNA]</scope>
    <source>
        <strain evidence="1 2">DSM 45456</strain>
    </source>
</reference>
<gene>
    <name evidence="1" type="ORF">FHX81_7698</name>
</gene>
<dbReference type="RefSeq" id="WP_141983291.1">
    <property type="nucleotide sequence ID" value="NZ_VFPP01000001.1"/>
</dbReference>
<evidence type="ECO:0000313" key="2">
    <source>
        <dbReference type="Proteomes" id="UP000316628"/>
    </source>
</evidence>
<dbReference type="Proteomes" id="UP000316628">
    <property type="component" value="Unassembled WGS sequence"/>
</dbReference>
<comment type="caution">
    <text evidence="1">The sequence shown here is derived from an EMBL/GenBank/DDBJ whole genome shotgun (WGS) entry which is preliminary data.</text>
</comment>
<keyword evidence="2" id="KW-1185">Reference proteome</keyword>
<evidence type="ECO:0000313" key="1">
    <source>
        <dbReference type="EMBL" id="TQM85225.1"/>
    </source>
</evidence>
<dbReference type="AlphaFoldDB" id="A0A543JR41"/>
<proteinExistence type="predicted"/>
<dbReference type="EMBL" id="VFPP01000001">
    <property type="protein sequence ID" value="TQM85225.1"/>
    <property type="molecule type" value="Genomic_DNA"/>
</dbReference>
<organism evidence="1 2">
    <name type="scientific">Saccharothrix saharensis</name>
    <dbReference type="NCBI Taxonomy" id="571190"/>
    <lineage>
        <taxon>Bacteria</taxon>
        <taxon>Bacillati</taxon>
        <taxon>Actinomycetota</taxon>
        <taxon>Actinomycetes</taxon>
        <taxon>Pseudonocardiales</taxon>
        <taxon>Pseudonocardiaceae</taxon>
        <taxon>Saccharothrix</taxon>
    </lineage>
</organism>
<accession>A0A543JR41</accession>
<protein>
    <submittedName>
        <fullName evidence="1">Uncharacterized protein</fullName>
    </submittedName>
</protein>
<sequence>MGLAACASSLRDHGRIRARDAGHAFRAARCATRVHPSPDVRIGPDPKVPPEAASGVIHRARPDLVAAVCRTHSTPAVPINRDDAFGTPARRTAYRHYGRPFTTGKFTRPEYPLPIPTRRW</sequence>